<keyword evidence="3" id="KW-1185">Reference proteome</keyword>
<reference evidence="2" key="2">
    <citation type="journal article" date="2007" name="Science">
        <title>Draft genome sequence of the sexually transmitted pathogen Trichomonas vaginalis.</title>
        <authorList>
            <person name="Carlton J.M."/>
            <person name="Hirt R.P."/>
            <person name="Silva J.C."/>
            <person name="Delcher A.L."/>
            <person name="Schatz M."/>
            <person name="Zhao Q."/>
            <person name="Wortman J.R."/>
            <person name="Bidwell S.L."/>
            <person name="Alsmark U.C.M."/>
            <person name="Besteiro S."/>
            <person name="Sicheritz-Ponten T."/>
            <person name="Noel C.J."/>
            <person name="Dacks J.B."/>
            <person name="Foster P.G."/>
            <person name="Simillion C."/>
            <person name="Van de Peer Y."/>
            <person name="Miranda-Saavedra D."/>
            <person name="Barton G.J."/>
            <person name="Westrop G.D."/>
            <person name="Mueller S."/>
            <person name="Dessi D."/>
            <person name="Fiori P.L."/>
            <person name="Ren Q."/>
            <person name="Paulsen I."/>
            <person name="Zhang H."/>
            <person name="Bastida-Corcuera F.D."/>
            <person name="Simoes-Barbosa A."/>
            <person name="Brown M.T."/>
            <person name="Hayes R.D."/>
            <person name="Mukherjee M."/>
            <person name="Okumura C.Y."/>
            <person name="Schneider R."/>
            <person name="Smith A.J."/>
            <person name="Vanacova S."/>
            <person name="Villalvazo M."/>
            <person name="Haas B.J."/>
            <person name="Pertea M."/>
            <person name="Feldblyum T.V."/>
            <person name="Utterback T.R."/>
            <person name="Shu C.L."/>
            <person name="Osoegawa K."/>
            <person name="de Jong P.J."/>
            <person name="Hrdy I."/>
            <person name="Horvathova L."/>
            <person name="Zubacova Z."/>
            <person name="Dolezal P."/>
            <person name="Malik S.B."/>
            <person name="Logsdon J.M. Jr."/>
            <person name="Henze K."/>
            <person name="Gupta A."/>
            <person name="Wang C.C."/>
            <person name="Dunne R.L."/>
            <person name="Upcroft J.A."/>
            <person name="Upcroft P."/>
            <person name="White O."/>
            <person name="Salzberg S.L."/>
            <person name="Tang P."/>
            <person name="Chiu C.-H."/>
            <person name="Lee Y.-S."/>
            <person name="Embley T.M."/>
            <person name="Coombs G.H."/>
            <person name="Mottram J.C."/>
            <person name="Tachezy J."/>
            <person name="Fraser-Liggett C.M."/>
            <person name="Johnson P.J."/>
        </authorList>
    </citation>
    <scope>NUCLEOTIDE SEQUENCE [LARGE SCALE GENOMIC DNA]</scope>
    <source>
        <strain evidence="2">G3</strain>
    </source>
</reference>
<gene>
    <name evidence="2" type="ORF">TVAG_437160</name>
</gene>
<dbReference type="AlphaFoldDB" id="A2DFG2"/>
<evidence type="ECO:0000259" key="1">
    <source>
        <dbReference type="Pfam" id="PF22675"/>
    </source>
</evidence>
<accession>A2DFG2</accession>
<dbReference type="InterPro" id="IPR031121">
    <property type="entry name" value="RIK/BLOM7"/>
</dbReference>
<reference evidence="2" key="1">
    <citation type="submission" date="2006-10" db="EMBL/GenBank/DDBJ databases">
        <authorList>
            <person name="Amadeo P."/>
            <person name="Zhao Q."/>
            <person name="Wortman J."/>
            <person name="Fraser-Liggett C."/>
            <person name="Carlton J."/>
        </authorList>
    </citation>
    <scope>NUCLEOTIDE SEQUENCE</scope>
    <source>
        <strain evidence="2">G3</strain>
    </source>
</reference>
<dbReference type="EMBL" id="DS113194">
    <property type="protein sequence ID" value="EAY20890.1"/>
    <property type="molecule type" value="Genomic_DNA"/>
</dbReference>
<dbReference type="InterPro" id="IPR036612">
    <property type="entry name" value="KH_dom_type_1_sf"/>
</dbReference>
<sequence>MTDNFITITLDVGVASTQNFNVVANMEGPNRSYLRYIEEQSKCKLSLVSTPSLTLNQIEDAPAKLTIIGDTQEHVDKAKELAENLIKTVSEQKQKQIQQKAAKKAKKRKSQNKALDLPQQLMIAMKYYYPGPDAPLPPPGSTADLKLHKRKFRQVSSQQHWFDAK</sequence>
<dbReference type="VEuPathDB" id="TrichDB:TVAG_437160"/>
<dbReference type="Pfam" id="PF22675">
    <property type="entry name" value="KH-I_KHDC4-BBP"/>
    <property type="match status" value="1"/>
</dbReference>
<dbReference type="InterPro" id="IPR055256">
    <property type="entry name" value="KH_1_KHDC4/BBP-like"/>
</dbReference>
<organism evidence="2 3">
    <name type="scientific">Trichomonas vaginalis (strain ATCC PRA-98 / G3)</name>
    <dbReference type="NCBI Taxonomy" id="412133"/>
    <lineage>
        <taxon>Eukaryota</taxon>
        <taxon>Metamonada</taxon>
        <taxon>Parabasalia</taxon>
        <taxon>Trichomonadida</taxon>
        <taxon>Trichomonadidae</taxon>
        <taxon>Trichomonas</taxon>
    </lineage>
</organism>
<dbReference type="RefSeq" id="XP_001581876.1">
    <property type="nucleotide sequence ID" value="XM_001581826.1"/>
</dbReference>
<name>A2DFG2_TRIV3</name>
<dbReference type="PANTHER" id="PTHR15744">
    <property type="entry name" value="BLOM7"/>
    <property type="match status" value="1"/>
</dbReference>
<proteinExistence type="predicted"/>
<dbReference type="VEuPathDB" id="TrichDB:TVAGG3_0564940"/>
<dbReference type="Proteomes" id="UP000001542">
    <property type="component" value="Unassembled WGS sequence"/>
</dbReference>
<feature type="domain" description="KHDC4/BBP-like KH-domain type I" evidence="1">
    <location>
        <begin position="18"/>
        <end position="87"/>
    </location>
</feature>
<evidence type="ECO:0000313" key="3">
    <source>
        <dbReference type="Proteomes" id="UP000001542"/>
    </source>
</evidence>
<dbReference type="Gene3D" id="3.30.1370.10">
    <property type="entry name" value="K Homology domain, type 1"/>
    <property type="match status" value="1"/>
</dbReference>
<dbReference type="OrthoDB" id="397265at2759"/>
<dbReference type="InParanoid" id="A2DFG2"/>
<evidence type="ECO:0000313" key="2">
    <source>
        <dbReference type="EMBL" id="EAY20890.1"/>
    </source>
</evidence>
<dbReference type="GO" id="GO:0005634">
    <property type="term" value="C:nucleus"/>
    <property type="evidence" value="ECO:0007669"/>
    <property type="project" value="InterPro"/>
</dbReference>
<dbReference type="SMR" id="A2DFG2"/>
<dbReference type="PANTHER" id="PTHR15744:SF0">
    <property type="entry name" value="KH HOMOLOGY DOMAIN-CONTAINING PROTEIN 4"/>
    <property type="match status" value="1"/>
</dbReference>
<dbReference type="SUPFAM" id="SSF54791">
    <property type="entry name" value="Eukaryotic type KH-domain (KH-domain type I)"/>
    <property type="match status" value="1"/>
</dbReference>
<dbReference type="KEGG" id="tva:5466437"/>
<protein>
    <submittedName>
        <fullName evidence="2">KH domain containing protein</fullName>
    </submittedName>
</protein>
<dbReference type="GO" id="GO:0003723">
    <property type="term" value="F:RNA binding"/>
    <property type="evidence" value="ECO:0007669"/>
    <property type="project" value="InterPro"/>
</dbReference>